<dbReference type="OrthoDB" id="9806939at2"/>
<evidence type="ECO:0000259" key="4">
    <source>
        <dbReference type="Pfam" id="PF25967"/>
    </source>
</evidence>
<dbReference type="Pfam" id="PF25954">
    <property type="entry name" value="Beta-barrel_RND_2"/>
    <property type="match status" value="1"/>
</dbReference>
<dbReference type="Gene3D" id="2.40.30.170">
    <property type="match status" value="1"/>
</dbReference>
<reference evidence="5 6" key="1">
    <citation type="submission" date="2018-12" db="EMBL/GenBank/DDBJ databases">
        <title>Complete genome sequencing of Tabrizicola sp. K13M18.</title>
        <authorList>
            <person name="Bae J.-W."/>
        </authorList>
    </citation>
    <scope>NUCLEOTIDE SEQUENCE [LARGE SCALE GENOMIC DNA]</scope>
    <source>
        <strain evidence="5 6">K13M18</strain>
    </source>
</reference>
<dbReference type="FunFam" id="2.40.30.170:FF:000010">
    <property type="entry name" value="Efflux RND transporter periplasmic adaptor subunit"/>
    <property type="match status" value="1"/>
</dbReference>
<organism evidence="5 6">
    <name type="scientific">Tabrizicola piscis</name>
    <dbReference type="NCBI Taxonomy" id="2494374"/>
    <lineage>
        <taxon>Bacteria</taxon>
        <taxon>Pseudomonadati</taxon>
        <taxon>Pseudomonadota</taxon>
        <taxon>Alphaproteobacteria</taxon>
        <taxon>Rhodobacterales</taxon>
        <taxon>Paracoccaceae</taxon>
        <taxon>Tabrizicola</taxon>
    </lineage>
</organism>
<dbReference type="InterPro" id="IPR058792">
    <property type="entry name" value="Beta-barrel_RND_2"/>
</dbReference>
<evidence type="ECO:0000256" key="1">
    <source>
        <dbReference type="ARBA" id="ARBA00009477"/>
    </source>
</evidence>
<dbReference type="Gene3D" id="2.40.420.20">
    <property type="match status" value="1"/>
</dbReference>
<gene>
    <name evidence="5" type="ORF">EI545_15775</name>
</gene>
<dbReference type="Pfam" id="PF25967">
    <property type="entry name" value="RND-MFP_C"/>
    <property type="match status" value="1"/>
</dbReference>
<dbReference type="GO" id="GO:1990281">
    <property type="term" value="C:efflux pump complex"/>
    <property type="evidence" value="ECO:0007669"/>
    <property type="project" value="TreeGrafter"/>
</dbReference>
<comment type="similarity">
    <text evidence="1">Belongs to the membrane fusion protein (MFP) (TC 8.A.1) family.</text>
</comment>
<keyword evidence="2" id="KW-0175">Coiled coil</keyword>
<dbReference type="InterPro" id="IPR006143">
    <property type="entry name" value="RND_pump_MFP"/>
</dbReference>
<dbReference type="KEGG" id="taw:EI545_15775"/>
<dbReference type="RefSeq" id="WP_125326352.1">
    <property type="nucleotide sequence ID" value="NZ_CP034328.1"/>
</dbReference>
<dbReference type="EMBL" id="CP034328">
    <property type="protein sequence ID" value="AZL60158.1"/>
    <property type="molecule type" value="Genomic_DNA"/>
</dbReference>
<feature type="domain" description="CusB-like beta-barrel" evidence="3">
    <location>
        <begin position="227"/>
        <end position="298"/>
    </location>
</feature>
<dbReference type="InterPro" id="IPR058627">
    <property type="entry name" value="MdtA-like_C"/>
</dbReference>
<protein>
    <submittedName>
        <fullName evidence="5">Efflux RND transporter periplasmic adaptor subunit</fullName>
    </submittedName>
</protein>
<dbReference type="PANTHER" id="PTHR30469">
    <property type="entry name" value="MULTIDRUG RESISTANCE PROTEIN MDTA"/>
    <property type="match status" value="1"/>
</dbReference>
<dbReference type="SUPFAM" id="SSF111369">
    <property type="entry name" value="HlyD-like secretion proteins"/>
    <property type="match status" value="1"/>
</dbReference>
<dbReference type="PANTHER" id="PTHR30469:SF11">
    <property type="entry name" value="BLL4320 PROTEIN"/>
    <property type="match status" value="1"/>
</dbReference>
<name>A0A3S8U997_9RHOB</name>
<keyword evidence="6" id="KW-1185">Reference proteome</keyword>
<dbReference type="Proteomes" id="UP000282002">
    <property type="component" value="Chromosome"/>
</dbReference>
<feature type="coiled-coil region" evidence="2">
    <location>
        <begin position="127"/>
        <end position="185"/>
    </location>
</feature>
<evidence type="ECO:0000313" key="6">
    <source>
        <dbReference type="Proteomes" id="UP000282002"/>
    </source>
</evidence>
<accession>A0A3S8U997</accession>
<proteinExistence type="inferred from homology"/>
<dbReference type="Gene3D" id="1.10.287.470">
    <property type="entry name" value="Helix hairpin bin"/>
    <property type="match status" value="1"/>
</dbReference>
<feature type="domain" description="Multidrug resistance protein MdtA-like C-terminal permuted SH3" evidence="4">
    <location>
        <begin position="312"/>
        <end position="363"/>
    </location>
</feature>
<dbReference type="Gene3D" id="2.40.50.100">
    <property type="match status" value="1"/>
</dbReference>
<evidence type="ECO:0000259" key="3">
    <source>
        <dbReference type="Pfam" id="PF25954"/>
    </source>
</evidence>
<dbReference type="GO" id="GO:0015562">
    <property type="term" value="F:efflux transmembrane transporter activity"/>
    <property type="evidence" value="ECO:0007669"/>
    <property type="project" value="TreeGrafter"/>
</dbReference>
<sequence>MKAIPQLIAIVLIGAAAIPLAGRFVPGTRPWLDNVGLLQPLTAAGIIPAEAAAEAGQGQGSQRGGGVTVVASDVQTEVLRDIVSAIGSARGVQAVELSFEVTGRLASIMVAPGDRVAVGEVIAALDAEAAQLMVDRARLVLEDAQKTVDRLEQLAQSGTATALQRQDAELALRTAELGLQSAERDLADHRLLAPIAGYVGLVEPQVGDLVSPTTAITRIEDRSSLIVDFRVPERLAAMVAVGDPVRATAISTPGEVIEGQIVAIDNRVDEASRTLRVQATVGNADDRLRAGMAFQINLVFTGAEYPAVDPLAIQWGADGAFVWVVRDGKAARLPIRILQRSAEAVLIEATLEPDDMVVTEGVQALRPGAEVSVTAPRS</sequence>
<dbReference type="NCBIfam" id="TIGR01730">
    <property type="entry name" value="RND_mfp"/>
    <property type="match status" value="1"/>
</dbReference>
<dbReference type="AlphaFoldDB" id="A0A3S8U997"/>
<evidence type="ECO:0000313" key="5">
    <source>
        <dbReference type="EMBL" id="AZL60158.1"/>
    </source>
</evidence>
<evidence type="ECO:0000256" key="2">
    <source>
        <dbReference type="SAM" id="Coils"/>
    </source>
</evidence>